<evidence type="ECO:0000313" key="3">
    <source>
        <dbReference type="EMBL" id="QOR58983.1"/>
    </source>
</evidence>
<feature type="domain" description="Crassvirus muzzle protein C-terminal" evidence="1">
    <location>
        <begin position="1895"/>
        <end position="1987"/>
    </location>
</feature>
<sequence length="2031" mass="232951">MEIKRTQLVPRGMQQDLSISKFNPEFSYENRNIRITAREDSSLLSITNERGNKIIEFTDAEDTKFTSFKGTCIGYASLNSYIILFTHSEEDKEAPDRIYRIENLDKTTLMFEGNLNFSLDHLIETLPVYESEGVQKVYWTDSYNQPRVINFMNDPEPEKWGETTYYDFSPSMDPYSFIDVKKNSTGGQFAPGVIQHAFTYITDWHGVESNIVDTSSLNYISYDKRAAKEDETCYNSFSIRLSGLDARYKYVRVYSIHRTSLDTTPTVKILGEYEILKPEGDPVEYQDLRKELLTVVNKFNSSVYKPTWYDELPKLDPEYDSFAEAINSTFNVNISSIGNGIFTLQEVFEYIWKQKSSYVELVDTGVVGVNEDPTSLLYKDSSNSIVTTMAVKDSTLFVGGYTIPQDSNTEEDRIESINIYKEYGTTVVALVYLYTYIPGDTGSMVSAIKIRARDYLINGVSSTIKLRVQCNNSIVPVDVEIAEGESEVAFPQGDKGDVKTIVILNDKHGNAYYSDEDHIYYLADFEPYPSDSLILNGADGTYKWGYKDYITVEESQDVNTYTYTPYILQNGSACTQFKKGQPYRFALQGQYANGHWGDPILIKNLENAKEIYESNGSLEERDDSKFYVLDNQCTTSFLIDPILSQKITPQYTLTDIVTTKYSDRFEKVSNLMNKVTSEWFTLTSPPLRGSFWYFPTSCYQGSNKIDSTTDLYTMVISMGGNNIKCNPWMLIYNKEYFTDVKNEPNNGTGESDYLWTLPIDNIHKYILFRSNYTVNGKEFFSMWAGNLHRPQTQSYAIKFGGSSHWLNDEGKFRNSIDIPNNNFEGNFTTLYLNKLSITLSPNMCKALYNKGYRRVRLLYVKPTKVNRKYPAQGIVTNTIFLPTRRSNNACWAYTDYLSRPKEVYRVWNEYSKFFKNWSVRIGDMSLMLGNSTTQSSETRFLASPYFYPFIHRFYTDYSGGDPSSVWNSVWNTRPNYGHLMTTFHEVGGSTDTTATERLPSDNGEFFKKDTSEVDSFNYNPKYQLFTPNIKVNNLITSGNKTDFIAFDENIVDFWSPDIEYQEVDKNYFENTVEGFQLRGMSCVVSTTNSNYKTKEDGTVLGLLGYSDSANYYPFQDLESLDEKSDFTKGDYTKTSGGVPYLTSPQIAGLSPNVHRLYVSKLGTWSMNEAGQNYPHMWEDLGYKKEILSTSKKDKDSQFSYKKYCLNTLMFKDLKSLYYDINQPSLFIKGDPISSLSYYKTAYSGSTIVYNPGMDELLFKASENTGYNVPIQYKANTHLAFSLAKGKTLKYTTDNGLYDREIDTFPVMPELSAYAKYHDSNVVIGSADGRIVFLNLYWWPSKKSQRPDIYKNEAYSVTDSRKGGANGAVWKVALEANIPLPIDITVDLSYRLGFWKSGKESQLGRTSISLKAGQKSALKIFKEGFTTLRDWSTITVKSFRISKSNIPTGWTIDQGQMSVSNNSSTKPIVILLVDNNSYINGEELTGSDPFWVGSEGVYTKDLYDPLQEELLASEYDNVGIQSIIWHRNLPHFLLVDLVRSDAFLYADWTDSGIYQQVWIPCGKPTVLPIPDSEKPQSCIVEATEGDVFVGRYDCLRTASDSDKIEKVNDIVSFICESYVNPDGRADVNRYNTDTRAMNLDNWNVWNPVYSQANNFFNYTKNDYRVLEHSGQFPNQFSWTLPKYPDSLVDNWTNLTFASTYNLDGEYGKLTKIVAHNNQLYAFQDKAISNILYNTRVQIPVSDGLPVELANSNKVDGVRYISTTSGAQNKWSIITNRSGIYYIDHAKKNLNLISSEGIKEVTGVAHFTKWALNNLGYSTGELNLTDGMTNWKLSRDSIHDDVYIHDKNECLVFSERLAAFTSFFDYKNVPFMFRQDGQFLSIYSEDDTTSIYQQNAGIYNQFFDKPKVTSYIDYIVNPEMSRDKVFNNIEFRADAFTLENDDYTKYVPNRTLDHIHVRNEFQDTGDVALKQYKNLQKKFRMWRAYIPRDVKEVENYQLNRIRNPWIQMKLSYTPTELEDNKLVMHDLIVNYTV</sequence>
<proteinExistence type="predicted"/>
<feature type="domain" description="Crassvirus muzzle protein N-terminal region" evidence="2">
    <location>
        <begin position="3"/>
        <end position="1883"/>
    </location>
</feature>
<evidence type="ECO:0008006" key="5">
    <source>
        <dbReference type="Google" id="ProtNLM"/>
    </source>
</evidence>
<dbReference type="Pfam" id="PF25731">
    <property type="entry name" value="crAss_MUZ"/>
    <property type="match status" value="1"/>
</dbReference>
<protein>
    <recommendedName>
        <fullName evidence="5">Stabilization protein</fullName>
    </recommendedName>
</protein>
<dbReference type="EMBL" id="MT774385">
    <property type="protein sequence ID" value="QOR58983.1"/>
    <property type="molecule type" value="Genomic_DNA"/>
</dbReference>
<dbReference type="GeneID" id="65129475"/>
<dbReference type="InterPro" id="IPR057888">
    <property type="entry name" value="crAss_MUZ_C"/>
</dbReference>
<name>A0A7M1RX17_9CAUD</name>
<dbReference type="Pfam" id="PF25729">
    <property type="entry name" value="crAss_MUZ_C"/>
    <property type="match status" value="1"/>
</dbReference>
<dbReference type="KEGG" id="vg:65129475"/>
<accession>A0A7M1RX17</accession>
<keyword evidence="4" id="KW-1185">Reference proteome</keyword>
<organism evidence="3 4">
    <name type="scientific">uncultured phage cr108_1</name>
    <dbReference type="NCBI Taxonomy" id="2772069"/>
    <lineage>
        <taxon>Viruses</taxon>
        <taxon>Duplodnaviria</taxon>
        <taxon>Heunggongvirae</taxon>
        <taxon>Uroviricota</taxon>
        <taxon>Caudoviricetes</taxon>
        <taxon>Crassvirales</taxon>
        <taxon>Steigviridae</taxon>
        <taxon>Asinivirinae</taxon>
        <taxon>Pipoluvirus</taxon>
        <taxon>Pipoluvirus rarus</taxon>
    </lineage>
</organism>
<reference evidence="3 4" key="1">
    <citation type="submission" date="2020-07" db="EMBL/GenBank/DDBJ databases">
        <title>Taxonomic proposal: Crassvirales, a new order of highly abundant and diverse bacterial viruses.</title>
        <authorList>
            <person name="Shkoporov A.N."/>
            <person name="Stockdale S.R."/>
            <person name="Guerin E."/>
            <person name="Ross R.P."/>
            <person name="Hill C."/>
        </authorList>
    </citation>
    <scope>NUCLEOTIDE SEQUENCE [LARGE SCALE GENOMIC DNA]</scope>
</reference>
<evidence type="ECO:0000259" key="2">
    <source>
        <dbReference type="Pfam" id="PF25731"/>
    </source>
</evidence>
<dbReference type="RefSeq" id="YP_010111141.1">
    <property type="nucleotide sequence ID" value="NC_055878.1"/>
</dbReference>
<evidence type="ECO:0000259" key="1">
    <source>
        <dbReference type="Pfam" id="PF25729"/>
    </source>
</evidence>
<dbReference type="InterPro" id="IPR057889">
    <property type="entry name" value="crAss_MUZ_N"/>
</dbReference>
<dbReference type="Proteomes" id="UP000594030">
    <property type="component" value="Segment"/>
</dbReference>
<evidence type="ECO:0000313" key="4">
    <source>
        <dbReference type="Proteomes" id="UP000594030"/>
    </source>
</evidence>